<dbReference type="GO" id="GO:0051537">
    <property type="term" value="F:2 iron, 2 sulfur cluster binding"/>
    <property type="evidence" value="ECO:0007669"/>
    <property type="project" value="UniProtKB-KW"/>
</dbReference>
<dbReference type="Pfam" id="PF02775">
    <property type="entry name" value="TPP_enzyme_C"/>
    <property type="match status" value="1"/>
</dbReference>
<comment type="caution">
    <text evidence="10">The sequence shown here is derived from an EMBL/GenBank/DDBJ whole genome shotgun (WGS) entry which is preliminary data.</text>
</comment>
<proteinExistence type="inferred from homology"/>
<protein>
    <submittedName>
        <fullName evidence="10">Rieske 2Fe-2S domain-containing protein</fullName>
    </submittedName>
</protein>
<dbReference type="Proteomes" id="UP000616839">
    <property type="component" value="Unassembled WGS sequence"/>
</dbReference>
<evidence type="ECO:0000256" key="8">
    <source>
        <dbReference type="SAM" id="MobiDB-lite"/>
    </source>
</evidence>
<dbReference type="PROSITE" id="PS51296">
    <property type="entry name" value="RIESKE"/>
    <property type="match status" value="1"/>
</dbReference>
<dbReference type="InterPro" id="IPR011766">
    <property type="entry name" value="TPP_enzyme_TPP-bd"/>
</dbReference>
<dbReference type="PANTHER" id="PTHR42981:SF2">
    <property type="entry name" value="PYRUVATE DEHYDROGENASE [UBIQUINONE]"/>
    <property type="match status" value="1"/>
</dbReference>
<evidence type="ECO:0000256" key="2">
    <source>
        <dbReference type="ARBA" id="ARBA00022714"/>
    </source>
</evidence>
<dbReference type="SUPFAM" id="SSF52518">
    <property type="entry name" value="Thiamin diphosphate-binding fold (THDP-binding)"/>
    <property type="match status" value="2"/>
</dbReference>
<dbReference type="InterPro" id="IPR036922">
    <property type="entry name" value="Rieske_2Fe-2S_sf"/>
</dbReference>
<keyword evidence="11" id="KW-1185">Reference proteome</keyword>
<dbReference type="PANTHER" id="PTHR42981">
    <property type="entry name" value="PYRUVATE DEHYDROGENASE [UBIQUINONE]"/>
    <property type="match status" value="1"/>
</dbReference>
<dbReference type="RefSeq" id="WP_192141930.1">
    <property type="nucleotide sequence ID" value="NZ_JACYXZ010000002.1"/>
</dbReference>
<keyword evidence="4" id="KW-0408">Iron</keyword>
<dbReference type="SUPFAM" id="SSF50022">
    <property type="entry name" value="ISP domain"/>
    <property type="match status" value="1"/>
</dbReference>
<gene>
    <name evidence="10" type="ORF">IE331_06755</name>
</gene>
<name>A0A927K5E2_9ACTN</name>
<dbReference type="InterPro" id="IPR029035">
    <property type="entry name" value="DHS-like_NAD/FAD-binding_dom"/>
</dbReference>
<dbReference type="Gene3D" id="2.102.10.10">
    <property type="entry name" value="Rieske [2Fe-2S] iron-sulphur domain"/>
    <property type="match status" value="1"/>
</dbReference>
<dbReference type="Gene3D" id="3.40.50.970">
    <property type="match status" value="2"/>
</dbReference>
<evidence type="ECO:0000256" key="1">
    <source>
        <dbReference type="ARBA" id="ARBA00007812"/>
    </source>
</evidence>
<evidence type="ECO:0000259" key="9">
    <source>
        <dbReference type="PROSITE" id="PS51296"/>
    </source>
</evidence>
<sequence length="660" mass="69967">MSATDRPSAEPVAVPEGAFEWHRVLGVDELPEGRVTTVSVGRRTLAVTHAAGAFGVMSNRCPHQGGPLGEGSIEKGWLRCPWHGYDYSPCNGQPPEGFDDAPEAYASEVRDDGVYVALPAEVAPGRTVSDVMVETMVNWGVDSVFGMVGHSNLGFADAMHRAEQRGDLRYFGIRHEGAASFAATAYGKLTGRLAACFGIAGPGSTNLLTGLYDAKVDRAPVLALSGQVPSKTKGRGAFQDMDLANAFKDVARFGEVVLASADHAELMTLACKTAIVDKDVAHLIFPDEVQVEPSNQQASGPDGRTGPREISPPPEVVAEAVERIRRSERPVIVVGQGARADIDGVVALAELIGAPVITTFKAKGAISDHHPLGCGVLGRSGTPVASWLMNESDLVVAFGASFSNHTGIAPYKPIIQIDHDPMAIGRHHPVDLGLQGAVATTARLLAAGLGGERECVDQRAVIADRWRIWREEKASRRTDDHGRGMNAASVFAELSDQTPDDAVICVDVGNNTYSFGRYFEVAGQDVLMSGYLGSIGFALPAAMGAWAAVGDTRKVVSVSGDGGFGQYAMELTTAVKYGMGITHVLLNNHELGKISKEQRAGEFDVWATSLHNPDFAAFAQLCGAYGVRVTERDQLHDAIASALAHDGPSLVEIVTDPLLM</sequence>
<feature type="region of interest" description="Disordered" evidence="8">
    <location>
        <begin position="291"/>
        <end position="313"/>
    </location>
</feature>
<dbReference type="CDD" id="cd03467">
    <property type="entry name" value="Rieske"/>
    <property type="match status" value="1"/>
</dbReference>
<evidence type="ECO:0000256" key="4">
    <source>
        <dbReference type="ARBA" id="ARBA00023004"/>
    </source>
</evidence>
<dbReference type="GO" id="GO:0004497">
    <property type="term" value="F:monooxygenase activity"/>
    <property type="evidence" value="ECO:0007669"/>
    <property type="project" value="UniProtKB-ARBA"/>
</dbReference>
<reference evidence="10" key="1">
    <citation type="submission" date="2020-09" db="EMBL/GenBank/DDBJ databases">
        <title>Nocardioides sp. strain MJB4 16S ribosomal RNA gene Genome sequencing and assembly.</title>
        <authorList>
            <person name="Kim I."/>
        </authorList>
    </citation>
    <scope>NUCLEOTIDE SEQUENCE</scope>
    <source>
        <strain evidence="10">MJB4</strain>
    </source>
</reference>
<feature type="domain" description="Rieske" evidence="9">
    <location>
        <begin position="21"/>
        <end position="116"/>
    </location>
</feature>
<comment type="similarity">
    <text evidence="1 7">Belongs to the TPP enzyme family.</text>
</comment>
<dbReference type="GO" id="GO:0000287">
    <property type="term" value="F:magnesium ion binding"/>
    <property type="evidence" value="ECO:0007669"/>
    <property type="project" value="InterPro"/>
</dbReference>
<dbReference type="InterPro" id="IPR012001">
    <property type="entry name" value="Thiamin_PyroP_enz_TPP-bd_dom"/>
</dbReference>
<keyword evidence="5" id="KW-0411">Iron-sulfur</keyword>
<dbReference type="Pfam" id="PF00205">
    <property type="entry name" value="TPP_enzyme_M"/>
    <property type="match status" value="1"/>
</dbReference>
<dbReference type="InterPro" id="IPR012000">
    <property type="entry name" value="Thiamin_PyroP_enz_cen_dom"/>
</dbReference>
<organism evidence="10 11">
    <name type="scientific">Nocardioides donggukensis</name>
    <dbReference type="NCBI Taxonomy" id="2774019"/>
    <lineage>
        <taxon>Bacteria</taxon>
        <taxon>Bacillati</taxon>
        <taxon>Actinomycetota</taxon>
        <taxon>Actinomycetes</taxon>
        <taxon>Propionibacteriales</taxon>
        <taxon>Nocardioidaceae</taxon>
        <taxon>Nocardioides</taxon>
    </lineage>
</organism>
<dbReference type="Pfam" id="PF00355">
    <property type="entry name" value="Rieske"/>
    <property type="match status" value="1"/>
</dbReference>
<dbReference type="InterPro" id="IPR017941">
    <property type="entry name" value="Rieske_2Fe-2S"/>
</dbReference>
<dbReference type="InterPro" id="IPR047210">
    <property type="entry name" value="TPP_PYR_POXB-like"/>
</dbReference>
<dbReference type="EMBL" id="JACYXZ010000002">
    <property type="protein sequence ID" value="MBD8869318.1"/>
    <property type="molecule type" value="Genomic_DNA"/>
</dbReference>
<dbReference type="GO" id="GO:0030976">
    <property type="term" value="F:thiamine pyrophosphate binding"/>
    <property type="evidence" value="ECO:0007669"/>
    <property type="project" value="InterPro"/>
</dbReference>
<dbReference type="CDD" id="cd07039">
    <property type="entry name" value="TPP_PYR_POX"/>
    <property type="match status" value="1"/>
</dbReference>
<evidence type="ECO:0000256" key="7">
    <source>
        <dbReference type="RuleBase" id="RU362132"/>
    </source>
</evidence>
<keyword evidence="6 7" id="KW-0786">Thiamine pyrophosphate</keyword>
<keyword evidence="2" id="KW-0001">2Fe-2S</keyword>
<accession>A0A927K5E2</accession>
<dbReference type="SUPFAM" id="SSF52467">
    <property type="entry name" value="DHS-like NAD/FAD-binding domain"/>
    <property type="match status" value="1"/>
</dbReference>
<evidence type="ECO:0000256" key="6">
    <source>
        <dbReference type="ARBA" id="ARBA00023052"/>
    </source>
</evidence>
<dbReference type="GO" id="GO:0016705">
    <property type="term" value="F:oxidoreductase activity, acting on paired donors, with incorporation or reduction of molecular oxygen"/>
    <property type="evidence" value="ECO:0007669"/>
    <property type="project" value="UniProtKB-ARBA"/>
</dbReference>
<dbReference type="InterPro" id="IPR047211">
    <property type="entry name" value="POXB-like"/>
</dbReference>
<keyword evidence="3" id="KW-0479">Metal-binding</keyword>
<dbReference type="InterPro" id="IPR029061">
    <property type="entry name" value="THDP-binding"/>
</dbReference>
<dbReference type="Gene3D" id="3.40.50.1220">
    <property type="entry name" value="TPP-binding domain"/>
    <property type="match status" value="1"/>
</dbReference>
<evidence type="ECO:0000256" key="5">
    <source>
        <dbReference type="ARBA" id="ARBA00023014"/>
    </source>
</evidence>
<evidence type="ECO:0000313" key="11">
    <source>
        <dbReference type="Proteomes" id="UP000616839"/>
    </source>
</evidence>
<evidence type="ECO:0000313" key="10">
    <source>
        <dbReference type="EMBL" id="MBD8869318.1"/>
    </source>
</evidence>
<dbReference type="AlphaFoldDB" id="A0A927K5E2"/>
<dbReference type="Pfam" id="PF02776">
    <property type="entry name" value="TPP_enzyme_N"/>
    <property type="match status" value="1"/>
</dbReference>
<evidence type="ECO:0000256" key="3">
    <source>
        <dbReference type="ARBA" id="ARBA00022723"/>
    </source>
</evidence>